<dbReference type="InterPro" id="IPR001254">
    <property type="entry name" value="Trypsin_dom"/>
</dbReference>
<evidence type="ECO:0000256" key="9">
    <source>
        <dbReference type="SAM" id="SignalP"/>
    </source>
</evidence>
<keyword evidence="1 7" id="KW-0645">Protease</keyword>
<dbReference type="InterPro" id="IPR001314">
    <property type="entry name" value="Peptidase_S1A"/>
</dbReference>
<comment type="caution">
    <text evidence="11">The sequence shown here is derived from an EMBL/GenBank/DDBJ whole genome shotgun (WGS) entry which is preliminary data.</text>
</comment>
<evidence type="ECO:0000256" key="4">
    <source>
        <dbReference type="ARBA" id="ARBA00022825"/>
    </source>
</evidence>
<feature type="signal peptide" evidence="9">
    <location>
        <begin position="1"/>
        <end position="19"/>
    </location>
</feature>
<name>A0ABP1Q8L4_9HEXA</name>
<feature type="compositionally biased region" description="Polar residues" evidence="8">
    <location>
        <begin position="124"/>
        <end position="140"/>
    </location>
</feature>
<sequence length="400" mass="42963">MRFFTATLILGLLATLVTAVVYQDVESETIVIDDSPDASLELEPVEESTTLAEETSLTCLSTSGARGTCKKLEECFPYINDISSDALQLRDILTESVESCQGEGELICCPNPNYALPTRKPQFEGQTSESPSESISNGTTEGAAGARSSCGANSYLDLKVVGGREAQIGEFPYAVALLKNNRQFCGGSLIAEDWVLTAAHCIQPLKSFSGVTVSVGDHNVRLPNEVKSQSRGVKRGLFHKLFSMQNLQHDVALLQLTSGVTLGDNVKTVCLSRQAPPYGNQAVLSGWGKTGKHQPPSSTLRTVKMRIIPHEECRNNYSKEPRAPPITSGMVCAGEGSQGSPQLKDACNGDSGGPLVIFDGNKATQIGVVSWGIGCGDKPGVYTRVDQYIAWIEKNSRRRS</sequence>
<evidence type="ECO:0000256" key="8">
    <source>
        <dbReference type="SAM" id="MobiDB-lite"/>
    </source>
</evidence>
<gene>
    <name evidence="11" type="ORF">ODALV1_LOCUS8559</name>
</gene>
<dbReference type="Pfam" id="PF00089">
    <property type="entry name" value="Trypsin"/>
    <property type="match status" value="1"/>
</dbReference>
<evidence type="ECO:0000256" key="6">
    <source>
        <dbReference type="ARBA" id="ARBA00024195"/>
    </source>
</evidence>
<evidence type="ECO:0000256" key="1">
    <source>
        <dbReference type="ARBA" id="ARBA00022670"/>
    </source>
</evidence>
<evidence type="ECO:0000256" key="3">
    <source>
        <dbReference type="ARBA" id="ARBA00022801"/>
    </source>
</evidence>
<dbReference type="InterPro" id="IPR022700">
    <property type="entry name" value="CLIP"/>
</dbReference>
<evidence type="ECO:0000313" key="12">
    <source>
        <dbReference type="Proteomes" id="UP001642540"/>
    </source>
</evidence>
<feature type="region of interest" description="Disordered" evidence="8">
    <location>
        <begin position="119"/>
        <end position="147"/>
    </location>
</feature>
<dbReference type="EMBL" id="CAXLJM020000026">
    <property type="protein sequence ID" value="CAL8093663.1"/>
    <property type="molecule type" value="Genomic_DNA"/>
</dbReference>
<protein>
    <recommendedName>
        <fullName evidence="10">Peptidase S1 domain-containing protein</fullName>
    </recommendedName>
</protein>
<dbReference type="PANTHER" id="PTHR24264:SF83">
    <property type="entry name" value="COMPLEMENT FACTOR I"/>
    <property type="match status" value="1"/>
</dbReference>
<comment type="similarity">
    <text evidence="6">Belongs to the peptidase S1 family. CLIP subfamily.</text>
</comment>
<dbReference type="Gene3D" id="2.40.10.10">
    <property type="entry name" value="Trypsin-like serine proteases"/>
    <property type="match status" value="1"/>
</dbReference>
<feature type="chain" id="PRO_5046846372" description="Peptidase S1 domain-containing protein" evidence="9">
    <location>
        <begin position="20"/>
        <end position="400"/>
    </location>
</feature>
<keyword evidence="2 9" id="KW-0732">Signal</keyword>
<feature type="domain" description="Peptidase S1" evidence="10">
    <location>
        <begin position="160"/>
        <end position="397"/>
    </location>
</feature>
<dbReference type="CDD" id="cd00190">
    <property type="entry name" value="Tryp_SPc"/>
    <property type="match status" value="1"/>
</dbReference>
<dbReference type="InterPro" id="IPR009003">
    <property type="entry name" value="Peptidase_S1_PA"/>
</dbReference>
<evidence type="ECO:0000256" key="2">
    <source>
        <dbReference type="ARBA" id="ARBA00022729"/>
    </source>
</evidence>
<accession>A0ABP1Q8L4</accession>
<dbReference type="PANTHER" id="PTHR24264">
    <property type="entry name" value="TRYPSIN-RELATED"/>
    <property type="match status" value="1"/>
</dbReference>
<evidence type="ECO:0000313" key="11">
    <source>
        <dbReference type="EMBL" id="CAL8093663.1"/>
    </source>
</evidence>
<dbReference type="InterPro" id="IPR043504">
    <property type="entry name" value="Peptidase_S1_PA_chymotrypsin"/>
</dbReference>
<dbReference type="PROSITE" id="PS00134">
    <property type="entry name" value="TRYPSIN_HIS"/>
    <property type="match status" value="1"/>
</dbReference>
<keyword evidence="12" id="KW-1185">Reference proteome</keyword>
<dbReference type="PROSITE" id="PS00135">
    <property type="entry name" value="TRYPSIN_SER"/>
    <property type="match status" value="1"/>
</dbReference>
<proteinExistence type="inferred from homology"/>
<dbReference type="InterPro" id="IPR018114">
    <property type="entry name" value="TRYPSIN_HIS"/>
</dbReference>
<reference evidence="11 12" key="1">
    <citation type="submission" date="2024-08" db="EMBL/GenBank/DDBJ databases">
        <authorList>
            <person name="Cucini C."/>
            <person name="Frati F."/>
        </authorList>
    </citation>
    <scope>NUCLEOTIDE SEQUENCE [LARGE SCALE GENOMIC DNA]</scope>
</reference>
<dbReference type="SMART" id="SM00020">
    <property type="entry name" value="Tryp_SPc"/>
    <property type="match status" value="1"/>
</dbReference>
<keyword evidence="5" id="KW-1015">Disulfide bond</keyword>
<dbReference type="InterPro" id="IPR033116">
    <property type="entry name" value="TRYPSIN_SER"/>
</dbReference>
<dbReference type="Proteomes" id="UP001642540">
    <property type="component" value="Unassembled WGS sequence"/>
</dbReference>
<keyword evidence="4 7" id="KW-0720">Serine protease</keyword>
<dbReference type="InterPro" id="IPR050127">
    <property type="entry name" value="Serine_Proteases_S1"/>
</dbReference>
<evidence type="ECO:0000256" key="7">
    <source>
        <dbReference type="RuleBase" id="RU363034"/>
    </source>
</evidence>
<dbReference type="PROSITE" id="PS50240">
    <property type="entry name" value="TRYPSIN_DOM"/>
    <property type="match status" value="1"/>
</dbReference>
<dbReference type="SMART" id="SM00680">
    <property type="entry name" value="CLIP"/>
    <property type="match status" value="1"/>
</dbReference>
<dbReference type="PRINTS" id="PR00722">
    <property type="entry name" value="CHYMOTRYPSIN"/>
</dbReference>
<organism evidence="11 12">
    <name type="scientific">Orchesella dallaii</name>
    <dbReference type="NCBI Taxonomy" id="48710"/>
    <lineage>
        <taxon>Eukaryota</taxon>
        <taxon>Metazoa</taxon>
        <taxon>Ecdysozoa</taxon>
        <taxon>Arthropoda</taxon>
        <taxon>Hexapoda</taxon>
        <taxon>Collembola</taxon>
        <taxon>Entomobryomorpha</taxon>
        <taxon>Entomobryoidea</taxon>
        <taxon>Orchesellidae</taxon>
        <taxon>Orchesellinae</taxon>
        <taxon>Orchesella</taxon>
    </lineage>
</organism>
<evidence type="ECO:0000259" key="10">
    <source>
        <dbReference type="PROSITE" id="PS50240"/>
    </source>
</evidence>
<keyword evidence="3 7" id="KW-0378">Hydrolase</keyword>
<dbReference type="SUPFAM" id="SSF50494">
    <property type="entry name" value="Trypsin-like serine proteases"/>
    <property type="match status" value="1"/>
</dbReference>
<evidence type="ECO:0000256" key="5">
    <source>
        <dbReference type="ARBA" id="ARBA00023157"/>
    </source>
</evidence>